<feature type="signal peptide" evidence="2">
    <location>
        <begin position="1"/>
        <end position="20"/>
    </location>
</feature>
<proteinExistence type="predicted"/>
<comment type="caution">
    <text evidence="3">The sequence shown here is derived from an EMBL/GenBank/DDBJ whole genome shotgun (WGS) entry which is preliminary data.</text>
</comment>
<dbReference type="Proteomes" id="UP001362999">
    <property type="component" value="Unassembled WGS sequence"/>
</dbReference>
<evidence type="ECO:0000256" key="2">
    <source>
        <dbReference type="SAM" id="SignalP"/>
    </source>
</evidence>
<sequence>MKASYLVSLITLVCLAPSFAAPIASDNGGLIGMPVGQTAAIEHKNQESSSERSGNCRQTNMEGDNSDDDADTSSNSTEGQETQEGPESELLPAKSKNGVGQDISTLLKKLFQEAVGQSCYFGGTAVVATFS</sequence>
<protein>
    <recommendedName>
        <fullName evidence="5">Secreted protein</fullName>
    </recommendedName>
</protein>
<keyword evidence="4" id="KW-1185">Reference proteome</keyword>
<evidence type="ECO:0000256" key="1">
    <source>
        <dbReference type="SAM" id="MobiDB-lite"/>
    </source>
</evidence>
<evidence type="ECO:0000313" key="3">
    <source>
        <dbReference type="EMBL" id="KAK7017623.1"/>
    </source>
</evidence>
<feature type="region of interest" description="Disordered" evidence="1">
    <location>
        <begin position="42"/>
        <end position="97"/>
    </location>
</feature>
<organism evidence="3 4">
    <name type="scientific">Favolaschia claudopus</name>
    <dbReference type="NCBI Taxonomy" id="2862362"/>
    <lineage>
        <taxon>Eukaryota</taxon>
        <taxon>Fungi</taxon>
        <taxon>Dikarya</taxon>
        <taxon>Basidiomycota</taxon>
        <taxon>Agaricomycotina</taxon>
        <taxon>Agaricomycetes</taxon>
        <taxon>Agaricomycetidae</taxon>
        <taxon>Agaricales</taxon>
        <taxon>Marasmiineae</taxon>
        <taxon>Mycenaceae</taxon>
        <taxon>Favolaschia</taxon>
    </lineage>
</organism>
<evidence type="ECO:0000313" key="4">
    <source>
        <dbReference type="Proteomes" id="UP001362999"/>
    </source>
</evidence>
<evidence type="ECO:0008006" key="5">
    <source>
        <dbReference type="Google" id="ProtNLM"/>
    </source>
</evidence>
<dbReference type="EMBL" id="JAWWNJ010000047">
    <property type="protein sequence ID" value="KAK7017623.1"/>
    <property type="molecule type" value="Genomic_DNA"/>
</dbReference>
<keyword evidence="2" id="KW-0732">Signal</keyword>
<feature type="compositionally biased region" description="Polar residues" evidence="1">
    <location>
        <begin position="51"/>
        <end position="63"/>
    </location>
</feature>
<dbReference type="AlphaFoldDB" id="A0AAW0AY16"/>
<feature type="chain" id="PRO_5043709957" description="Secreted protein" evidence="2">
    <location>
        <begin position="21"/>
        <end position="131"/>
    </location>
</feature>
<gene>
    <name evidence="3" type="ORF">R3P38DRAFT_3201151</name>
</gene>
<accession>A0AAW0AY16</accession>
<reference evidence="3 4" key="1">
    <citation type="journal article" date="2024" name="J Genomics">
        <title>Draft genome sequencing and assembly of Favolaschia claudopus CIRM-BRFM 2984 isolated from oak limbs.</title>
        <authorList>
            <person name="Navarro D."/>
            <person name="Drula E."/>
            <person name="Chaduli D."/>
            <person name="Cazenave R."/>
            <person name="Ahrendt S."/>
            <person name="Wang J."/>
            <person name="Lipzen A."/>
            <person name="Daum C."/>
            <person name="Barry K."/>
            <person name="Grigoriev I.V."/>
            <person name="Favel A."/>
            <person name="Rosso M.N."/>
            <person name="Martin F."/>
        </authorList>
    </citation>
    <scope>NUCLEOTIDE SEQUENCE [LARGE SCALE GENOMIC DNA]</scope>
    <source>
        <strain evidence="3 4">CIRM-BRFM 2984</strain>
    </source>
</reference>
<name>A0AAW0AY16_9AGAR</name>